<feature type="domain" description="RING-type" evidence="4">
    <location>
        <begin position="438"/>
        <end position="475"/>
    </location>
</feature>
<evidence type="ECO:0000259" key="4">
    <source>
        <dbReference type="PROSITE" id="PS50089"/>
    </source>
</evidence>
<dbReference type="AlphaFoldDB" id="A0A8S1QAB1"/>
<organism evidence="5 6">
    <name type="scientific">Paramecium sonneborni</name>
    <dbReference type="NCBI Taxonomy" id="65129"/>
    <lineage>
        <taxon>Eukaryota</taxon>
        <taxon>Sar</taxon>
        <taxon>Alveolata</taxon>
        <taxon>Ciliophora</taxon>
        <taxon>Intramacronucleata</taxon>
        <taxon>Oligohymenophorea</taxon>
        <taxon>Peniculida</taxon>
        <taxon>Parameciidae</taxon>
        <taxon>Paramecium</taxon>
    </lineage>
</organism>
<evidence type="ECO:0000256" key="1">
    <source>
        <dbReference type="ARBA" id="ARBA00022723"/>
    </source>
</evidence>
<reference evidence="5" key="1">
    <citation type="submission" date="2021-01" db="EMBL/GenBank/DDBJ databases">
        <authorList>
            <consortium name="Genoscope - CEA"/>
            <person name="William W."/>
        </authorList>
    </citation>
    <scope>NUCLEOTIDE SEQUENCE</scope>
</reference>
<keyword evidence="2" id="KW-0863">Zinc-finger</keyword>
<sequence length="479" mass="57455">MIFLFFLFIEILLAFRKLQISHTQSALYKNYIIFNQNNAIAYSSIQDLNQFSIISEDMNEFCLQNDFLAVWNRDIIIMYTLQEENENTINVAESFNIKNENFINITISSFYFIAQFRNRSLYVHNLLSQNTRILDFTKIEQQNSSPKYIEVYKYDSNLTFTYLNSDNKFHINYQNENNLQYEEKVWMSIQTDLFSAQYWENGTAIFMNSDYVNYTIPIQVLFWHVYDDDLLEFLSNRKYDQNSKINIKYLYSIQDTYVFAIFTNKGICYQYYSQSIQINYGNILCMKIEDEQYQLYDVNFNQGLQLLLRNNQTNELAIDYYNQCLLYSINPIKNSCSLCLKEYCFNECHSIKSYQCNDNKIYKLSWTFMLIFLLIGFIFSLIIYCITQILECFIQLKQFLQFIGGKLSKFLNIRMQQLKKKLYQKFKRILAQSKNNTCPICLEDVIDARFFPCQNHTACYVCFREYNNNQQMTCPFRDV</sequence>
<keyword evidence="6" id="KW-1185">Reference proteome</keyword>
<protein>
    <recommendedName>
        <fullName evidence="4">RING-type domain-containing protein</fullName>
    </recommendedName>
</protein>
<evidence type="ECO:0000256" key="3">
    <source>
        <dbReference type="SAM" id="Phobius"/>
    </source>
</evidence>
<dbReference type="Pfam" id="PF00097">
    <property type="entry name" value="zf-C3HC4"/>
    <property type="match status" value="1"/>
</dbReference>
<dbReference type="CDD" id="cd16449">
    <property type="entry name" value="RING-HC"/>
    <property type="match status" value="1"/>
</dbReference>
<gene>
    <name evidence="5" type="ORF">PSON_ATCC_30995.1.T1010069</name>
</gene>
<keyword evidence="3" id="KW-0472">Membrane</keyword>
<keyword evidence="1" id="KW-0479">Metal-binding</keyword>
<dbReference type="InterPro" id="IPR001841">
    <property type="entry name" value="Znf_RING"/>
</dbReference>
<proteinExistence type="predicted"/>
<accession>A0A8S1QAB1</accession>
<dbReference type="Proteomes" id="UP000692954">
    <property type="component" value="Unassembled WGS sequence"/>
</dbReference>
<dbReference type="GO" id="GO:0008270">
    <property type="term" value="F:zinc ion binding"/>
    <property type="evidence" value="ECO:0007669"/>
    <property type="project" value="UniProtKB-KW"/>
</dbReference>
<comment type="caution">
    <text evidence="5">The sequence shown here is derived from an EMBL/GenBank/DDBJ whole genome shotgun (WGS) entry which is preliminary data.</text>
</comment>
<dbReference type="InterPro" id="IPR018957">
    <property type="entry name" value="Znf_C3HC4_RING-type"/>
</dbReference>
<evidence type="ECO:0000313" key="5">
    <source>
        <dbReference type="EMBL" id="CAD8112572.1"/>
    </source>
</evidence>
<evidence type="ECO:0000256" key="2">
    <source>
        <dbReference type="PROSITE-ProRule" id="PRU00175"/>
    </source>
</evidence>
<dbReference type="EMBL" id="CAJJDN010000101">
    <property type="protein sequence ID" value="CAD8112572.1"/>
    <property type="molecule type" value="Genomic_DNA"/>
</dbReference>
<keyword evidence="2" id="KW-0862">Zinc</keyword>
<keyword evidence="3" id="KW-0812">Transmembrane</keyword>
<keyword evidence="3" id="KW-1133">Transmembrane helix</keyword>
<name>A0A8S1QAB1_9CILI</name>
<dbReference type="PROSITE" id="PS50089">
    <property type="entry name" value="ZF_RING_2"/>
    <property type="match status" value="1"/>
</dbReference>
<evidence type="ECO:0000313" key="6">
    <source>
        <dbReference type="Proteomes" id="UP000692954"/>
    </source>
</evidence>
<feature type="transmembrane region" description="Helical" evidence="3">
    <location>
        <begin position="364"/>
        <end position="387"/>
    </location>
</feature>